<proteinExistence type="predicted"/>
<feature type="domain" description="Helicase Helix-turn-helix" evidence="1">
    <location>
        <begin position="254"/>
        <end position="343"/>
    </location>
</feature>
<dbReference type="InterPro" id="IPR029491">
    <property type="entry name" value="Helicase_HTH"/>
</dbReference>
<evidence type="ECO:0000259" key="1">
    <source>
        <dbReference type="Pfam" id="PF14493"/>
    </source>
</evidence>
<dbReference type="InterPro" id="IPR008308">
    <property type="entry name" value="YpbB-like"/>
</dbReference>
<dbReference type="Pfam" id="PF14493">
    <property type="entry name" value="HTH_40"/>
    <property type="match status" value="1"/>
</dbReference>
<gene>
    <name evidence="2" type="ORF">RYX56_03415</name>
</gene>
<comment type="caution">
    <text evidence="2">The sequence shown here is derived from an EMBL/GenBank/DDBJ whole genome shotgun (WGS) entry which is preliminary data.</text>
</comment>
<dbReference type="PIRSF" id="PIRSF021350">
    <property type="entry name" value="UCP021350"/>
    <property type="match status" value="1"/>
</dbReference>
<dbReference type="RefSeq" id="WP_317120726.1">
    <property type="nucleotide sequence ID" value="NZ_JAWJBA010000001.1"/>
</dbReference>
<organism evidence="2 3">
    <name type="scientific">Alkalihalophilus lindianensis</name>
    <dbReference type="NCBI Taxonomy" id="1630542"/>
    <lineage>
        <taxon>Bacteria</taxon>
        <taxon>Bacillati</taxon>
        <taxon>Bacillota</taxon>
        <taxon>Bacilli</taxon>
        <taxon>Bacillales</taxon>
        <taxon>Bacillaceae</taxon>
        <taxon>Alkalihalophilus</taxon>
    </lineage>
</organism>
<reference evidence="2 3" key="1">
    <citation type="submission" date="2023-10" db="EMBL/GenBank/DDBJ databases">
        <title>Screening of Alkalihalobacillus lindianensis BZ-TG-R113 and Its Alleviation of Salt Stress on Rapeseed Growth.</title>
        <authorList>
            <person name="Zhao B."/>
            <person name="Guo T."/>
        </authorList>
    </citation>
    <scope>NUCLEOTIDE SEQUENCE [LARGE SCALE GENOMIC DNA]</scope>
    <source>
        <strain evidence="2 3">BZ-TG-R113</strain>
    </source>
</reference>
<dbReference type="Gene3D" id="1.10.10.10">
    <property type="entry name" value="Winged helix-like DNA-binding domain superfamily/Winged helix DNA-binding domain"/>
    <property type="match status" value="1"/>
</dbReference>
<evidence type="ECO:0000313" key="2">
    <source>
        <dbReference type="EMBL" id="MDV2683418.1"/>
    </source>
</evidence>
<name>A0ABU3X800_9BACI</name>
<dbReference type="EMBL" id="JAWJBA010000001">
    <property type="protein sequence ID" value="MDV2683418.1"/>
    <property type="molecule type" value="Genomic_DNA"/>
</dbReference>
<dbReference type="InterPro" id="IPR036388">
    <property type="entry name" value="WH-like_DNA-bd_sf"/>
</dbReference>
<sequence length="348" mass="40383">MNDVIILAVCKAFKGERTIYGAYHLLQGKKSAQTIQDGHFFSVLSYFGLFPTMKRNDMTKIVKRLTTEGYLQEIGEDRYLITEKGEKKRSLAIEETPLLLQLNGWLYGKLSLVFWQRLTLWIQTITHIQSGEKSFIPIIQERFVQAWVRHVLPKNHQTRDKALSNLHQELQALLIRYEPQYALFFVLQLTTDKKIGYTARQAAHICSITEKDAVIIHQALLHDLLKEIEARHRDFPILFRFIDQLEKGSGWTRSADQTSQLLEQGLTIKEIATKRKLKTSTIEDHIIELALQKPNFPVHDYISIELQEKIEALIQSKGELVKLRELKEALGDEVSYFMIRLALTRRKG</sequence>
<dbReference type="Proteomes" id="UP001287282">
    <property type="component" value="Unassembled WGS sequence"/>
</dbReference>
<accession>A0ABU3X800</accession>
<protein>
    <submittedName>
        <fullName evidence="2">Helix-turn-helix domain-containing protein</fullName>
    </submittedName>
</protein>
<evidence type="ECO:0000313" key="3">
    <source>
        <dbReference type="Proteomes" id="UP001287282"/>
    </source>
</evidence>
<keyword evidence="3" id="KW-1185">Reference proteome</keyword>